<evidence type="ECO:0000313" key="3">
    <source>
        <dbReference type="EMBL" id="MBB6081898.1"/>
    </source>
</evidence>
<accession>A0A7W9TL64</accession>
<gene>
    <name evidence="3" type="ORF">HNR57_007861</name>
</gene>
<dbReference type="InterPro" id="IPR046924">
    <property type="entry name" value="CATASP"/>
</dbReference>
<evidence type="ECO:0000313" key="4">
    <source>
        <dbReference type="Proteomes" id="UP000591537"/>
    </source>
</evidence>
<dbReference type="EMBL" id="JACHGV010000024">
    <property type="protein sequence ID" value="MBB6081898.1"/>
    <property type="molecule type" value="Genomic_DNA"/>
</dbReference>
<comment type="caution">
    <text evidence="3">The sequence shown here is derived from an EMBL/GenBank/DDBJ whole genome shotgun (WGS) entry which is preliminary data.</text>
</comment>
<keyword evidence="4" id="KW-1185">Reference proteome</keyword>
<evidence type="ECO:0000256" key="1">
    <source>
        <dbReference type="SAM" id="MobiDB-lite"/>
    </source>
</evidence>
<organism evidence="3 4">
    <name type="scientific">Streptomyces paradoxus</name>
    <dbReference type="NCBI Taxonomy" id="66375"/>
    <lineage>
        <taxon>Bacteria</taxon>
        <taxon>Bacillati</taxon>
        <taxon>Actinomycetota</taxon>
        <taxon>Actinomycetes</taxon>
        <taxon>Kitasatosporales</taxon>
        <taxon>Streptomycetaceae</taxon>
        <taxon>Streptomyces</taxon>
    </lineage>
</organism>
<proteinExistence type="predicted"/>
<reference evidence="3 4" key="1">
    <citation type="submission" date="2020-08" db="EMBL/GenBank/DDBJ databases">
        <title>Genomic Encyclopedia of Type Strains, Phase IV (KMG-IV): sequencing the most valuable type-strain genomes for metagenomic binning, comparative biology and taxonomic classification.</title>
        <authorList>
            <person name="Goeker M."/>
        </authorList>
    </citation>
    <scope>NUCLEOTIDE SEQUENCE [LARGE SCALE GENOMIC DNA]</scope>
    <source>
        <strain evidence="3 4">DSM 43350</strain>
    </source>
</reference>
<dbReference type="RefSeq" id="WP_184568037.1">
    <property type="nucleotide sequence ID" value="NZ_BAAARS010000024.1"/>
</dbReference>
<protein>
    <recommendedName>
        <fullName evidence="2">CATRA-Associated Small Protein domain-containing protein</fullName>
    </recommendedName>
</protein>
<feature type="domain" description="CATRA-Associated Small Protein" evidence="2">
    <location>
        <begin position="19"/>
        <end position="104"/>
    </location>
</feature>
<feature type="region of interest" description="Disordered" evidence="1">
    <location>
        <begin position="105"/>
        <end position="127"/>
    </location>
</feature>
<dbReference type="AlphaFoldDB" id="A0A7W9TL64"/>
<evidence type="ECO:0000259" key="2">
    <source>
        <dbReference type="Pfam" id="PF20271"/>
    </source>
</evidence>
<sequence>MGNLSAPRGRSAKGEERLIALLKSVAVWELPESGWGRVDEALGLLDLALDGRTELLARAEGMLMMAGPRRAEKGLADVLDTRRPQPVPAPTRELANRLLRQLGPVGRWRDERTSRRRNRQQSGWGTA</sequence>
<dbReference type="Pfam" id="PF20271">
    <property type="entry name" value="CATASP"/>
    <property type="match status" value="1"/>
</dbReference>
<dbReference type="Proteomes" id="UP000591537">
    <property type="component" value="Unassembled WGS sequence"/>
</dbReference>
<name>A0A7W9TL64_9ACTN</name>